<dbReference type="InterPro" id="IPR003615">
    <property type="entry name" value="HNH_nuc"/>
</dbReference>
<dbReference type="GO" id="GO:0003676">
    <property type="term" value="F:nucleic acid binding"/>
    <property type="evidence" value="ECO:0007669"/>
    <property type="project" value="InterPro"/>
</dbReference>
<dbReference type="EMBL" id="CP022753">
    <property type="protein sequence ID" value="ASU83570.1"/>
    <property type="molecule type" value="Genomic_DNA"/>
</dbReference>
<dbReference type="KEGG" id="ngv:CDO52_12915"/>
<evidence type="ECO:0000256" key="1">
    <source>
        <dbReference type="SAM" id="MobiDB-lite"/>
    </source>
</evidence>
<dbReference type="GO" id="GO:0004519">
    <property type="term" value="F:endonuclease activity"/>
    <property type="evidence" value="ECO:0007669"/>
    <property type="project" value="UniProtKB-KW"/>
</dbReference>
<dbReference type="AlphaFoldDB" id="A0A223S618"/>
<keyword evidence="3" id="KW-0255">Endonuclease</keyword>
<feature type="domain" description="HNH" evidence="2">
    <location>
        <begin position="67"/>
        <end position="117"/>
    </location>
</feature>
<evidence type="ECO:0000313" key="4">
    <source>
        <dbReference type="Proteomes" id="UP000215005"/>
    </source>
</evidence>
<dbReference type="InterPro" id="IPR002711">
    <property type="entry name" value="HNH"/>
</dbReference>
<dbReference type="OrthoDB" id="3823469at2"/>
<protein>
    <submittedName>
        <fullName evidence="3">HNH endonuclease</fullName>
    </submittedName>
</protein>
<dbReference type="CDD" id="cd00085">
    <property type="entry name" value="HNHc"/>
    <property type="match status" value="1"/>
</dbReference>
<evidence type="ECO:0000313" key="3">
    <source>
        <dbReference type="EMBL" id="ASU83570.1"/>
    </source>
</evidence>
<dbReference type="Gene3D" id="1.10.30.50">
    <property type="match status" value="1"/>
</dbReference>
<evidence type="ECO:0000259" key="2">
    <source>
        <dbReference type="Pfam" id="PF01844"/>
    </source>
</evidence>
<accession>A0A223S618</accession>
<keyword evidence="4" id="KW-1185">Reference proteome</keyword>
<keyword evidence="3" id="KW-0378">Hydrolase</keyword>
<dbReference type="Proteomes" id="UP000215005">
    <property type="component" value="Chromosome"/>
</dbReference>
<dbReference type="Pfam" id="PF01844">
    <property type="entry name" value="HNH"/>
    <property type="match status" value="1"/>
</dbReference>
<gene>
    <name evidence="3" type="ORF">CDO52_12915</name>
</gene>
<dbReference type="GO" id="GO:0008270">
    <property type="term" value="F:zinc ion binding"/>
    <property type="evidence" value="ECO:0007669"/>
    <property type="project" value="InterPro"/>
</dbReference>
<sequence length="122" mass="13881">MPLRPCLGVHGQPCNRLTRGSRCPEHQAEADRRREASRPSWVQRYGKDWQRVAKQFVDAAVRRGEGCVYCHQVGHYDEAGVHNSMTAGHIVAREDGGTNDDENLQLECRHCNSRKKRSRKGT</sequence>
<feature type="compositionally biased region" description="Basic and acidic residues" evidence="1">
    <location>
        <begin position="22"/>
        <end position="37"/>
    </location>
</feature>
<organism evidence="3 4">
    <name type="scientific">Nocardiopsis gilva YIM 90087</name>
    <dbReference type="NCBI Taxonomy" id="1235441"/>
    <lineage>
        <taxon>Bacteria</taxon>
        <taxon>Bacillati</taxon>
        <taxon>Actinomycetota</taxon>
        <taxon>Actinomycetes</taxon>
        <taxon>Streptosporangiales</taxon>
        <taxon>Nocardiopsidaceae</taxon>
        <taxon>Nocardiopsis</taxon>
    </lineage>
</organism>
<feature type="region of interest" description="Disordered" evidence="1">
    <location>
        <begin position="18"/>
        <end position="42"/>
    </location>
</feature>
<dbReference type="RefSeq" id="WP_017616824.1">
    <property type="nucleotide sequence ID" value="NZ_ANBG01000025.1"/>
</dbReference>
<proteinExistence type="predicted"/>
<name>A0A223S618_9ACTN</name>
<keyword evidence="3" id="KW-0540">Nuclease</keyword>
<reference evidence="3 4" key="1">
    <citation type="submission" date="2017-08" db="EMBL/GenBank/DDBJ databases">
        <title>The complete genome sequence of Nocardiopsis gilva YIM 90087.</title>
        <authorList>
            <person name="Yin M."/>
            <person name="Tang S."/>
        </authorList>
    </citation>
    <scope>NUCLEOTIDE SEQUENCE [LARGE SCALE GENOMIC DNA]</scope>
    <source>
        <strain evidence="3 4">YIM 90087</strain>
    </source>
</reference>